<reference evidence="1 2" key="2">
    <citation type="journal article" date="2019" name="G3 (Bethesda)">
        <title>Hybrid Assembly of the Genome of the Entomopathogenic Nematode Steinernema carpocapsae Identifies the X-Chromosome.</title>
        <authorList>
            <person name="Serra L."/>
            <person name="Macchietto M."/>
            <person name="Macias-Munoz A."/>
            <person name="McGill C.J."/>
            <person name="Rodriguez I.M."/>
            <person name="Rodriguez B."/>
            <person name="Murad R."/>
            <person name="Mortazavi A."/>
        </authorList>
    </citation>
    <scope>NUCLEOTIDE SEQUENCE [LARGE SCALE GENOMIC DNA]</scope>
    <source>
        <strain evidence="1 2">ALL</strain>
    </source>
</reference>
<sequence length="135" mass="14989">MIAQRSYYTSSSYKSVNMVDLLLQTKSKNGFPEKISRSRFRTTEILTDAESSNHKTNSSYVNLNYSKSASGSWIRLMSLTTIRFWKCCSNGKPGHSSATGTFGLGCVVAFSSELDLRKRSGIFSLLGKSFLDSEV</sequence>
<gene>
    <name evidence="1" type="ORF">L596_029468</name>
</gene>
<keyword evidence="2" id="KW-1185">Reference proteome</keyword>
<reference evidence="1 2" key="1">
    <citation type="journal article" date="2015" name="Genome Biol.">
        <title>Comparative genomics of Steinernema reveals deeply conserved gene regulatory networks.</title>
        <authorList>
            <person name="Dillman A.R."/>
            <person name="Macchietto M."/>
            <person name="Porter C.F."/>
            <person name="Rogers A."/>
            <person name="Williams B."/>
            <person name="Antoshechkin I."/>
            <person name="Lee M.M."/>
            <person name="Goodwin Z."/>
            <person name="Lu X."/>
            <person name="Lewis E.E."/>
            <person name="Goodrich-Blair H."/>
            <person name="Stock S.P."/>
            <person name="Adams B.J."/>
            <person name="Sternberg P.W."/>
            <person name="Mortazavi A."/>
        </authorList>
    </citation>
    <scope>NUCLEOTIDE SEQUENCE [LARGE SCALE GENOMIC DNA]</scope>
    <source>
        <strain evidence="1 2">ALL</strain>
    </source>
</reference>
<dbReference type="AlphaFoldDB" id="A0A4V5ZXI5"/>
<evidence type="ECO:0000313" key="2">
    <source>
        <dbReference type="Proteomes" id="UP000298663"/>
    </source>
</evidence>
<accession>A0A4V5ZXI5</accession>
<organism evidence="1 2">
    <name type="scientific">Steinernema carpocapsae</name>
    <name type="common">Entomopathogenic nematode</name>
    <dbReference type="NCBI Taxonomy" id="34508"/>
    <lineage>
        <taxon>Eukaryota</taxon>
        <taxon>Metazoa</taxon>
        <taxon>Ecdysozoa</taxon>
        <taxon>Nematoda</taxon>
        <taxon>Chromadorea</taxon>
        <taxon>Rhabditida</taxon>
        <taxon>Tylenchina</taxon>
        <taxon>Panagrolaimomorpha</taxon>
        <taxon>Strongyloidoidea</taxon>
        <taxon>Steinernematidae</taxon>
        <taxon>Steinernema</taxon>
    </lineage>
</organism>
<dbReference type="Proteomes" id="UP000298663">
    <property type="component" value="Unassembled WGS sequence"/>
</dbReference>
<proteinExistence type="predicted"/>
<protein>
    <submittedName>
        <fullName evidence="1">Uncharacterized protein</fullName>
    </submittedName>
</protein>
<name>A0A4V5ZXI5_STECR</name>
<comment type="caution">
    <text evidence="1">The sequence shown here is derived from an EMBL/GenBank/DDBJ whole genome shotgun (WGS) entry which is preliminary data.</text>
</comment>
<dbReference type="EMBL" id="AZBU02000012">
    <property type="protein sequence ID" value="TKR59855.1"/>
    <property type="molecule type" value="Genomic_DNA"/>
</dbReference>
<evidence type="ECO:0000313" key="1">
    <source>
        <dbReference type="EMBL" id="TKR59855.1"/>
    </source>
</evidence>